<dbReference type="Pfam" id="PF00293">
    <property type="entry name" value="NUDIX"/>
    <property type="match status" value="1"/>
</dbReference>
<protein>
    <submittedName>
        <fullName evidence="2">NUDIX hydrolase</fullName>
    </submittedName>
</protein>
<dbReference type="RefSeq" id="WP_012383723.1">
    <property type="nucleotide sequence ID" value="NC_010581.1"/>
</dbReference>
<gene>
    <name evidence="2" type="ordered locus">Bind_0716</name>
</gene>
<dbReference type="KEGG" id="bid:Bind_0716"/>
<reference evidence="3" key="1">
    <citation type="submission" date="2008-03" db="EMBL/GenBank/DDBJ databases">
        <title>Complete sequence of chromosome of Beijerinckia indica subsp. indica ATCC 9039.</title>
        <authorList>
            <consortium name="US DOE Joint Genome Institute"/>
            <person name="Copeland A."/>
            <person name="Lucas S."/>
            <person name="Lapidus A."/>
            <person name="Glavina del Rio T."/>
            <person name="Dalin E."/>
            <person name="Tice H."/>
            <person name="Bruce D."/>
            <person name="Goodwin L."/>
            <person name="Pitluck S."/>
            <person name="LaButti K."/>
            <person name="Schmutz J."/>
            <person name="Larimer F."/>
            <person name="Land M."/>
            <person name="Hauser L."/>
            <person name="Kyrpides N."/>
            <person name="Mikhailova N."/>
            <person name="Dunfield P.F."/>
            <person name="Dedysh S.N."/>
            <person name="Liesack W."/>
            <person name="Saw J.H."/>
            <person name="Alam M."/>
            <person name="Chen Y."/>
            <person name="Murrell J.C."/>
            <person name="Richardson P."/>
        </authorList>
    </citation>
    <scope>NUCLEOTIDE SEQUENCE [LARGE SCALE GENOMIC DNA]</scope>
    <source>
        <strain evidence="3">ATCC 9039 / DSM 1715 / NCIMB 8712</strain>
    </source>
</reference>
<organism evidence="2 3">
    <name type="scientific">Beijerinckia indica subsp. indica (strain ATCC 9039 / DSM 1715 / NCIMB 8712)</name>
    <dbReference type="NCBI Taxonomy" id="395963"/>
    <lineage>
        <taxon>Bacteria</taxon>
        <taxon>Pseudomonadati</taxon>
        <taxon>Pseudomonadota</taxon>
        <taxon>Alphaproteobacteria</taxon>
        <taxon>Hyphomicrobiales</taxon>
        <taxon>Beijerinckiaceae</taxon>
        <taxon>Beijerinckia</taxon>
    </lineage>
</organism>
<dbReference type="PROSITE" id="PS51462">
    <property type="entry name" value="NUDIX"/>
    <property type="match status" value="1"/>
</dbReference>
<dbReference type="InterPro" id="IPR015797">
    <property type="entry name" value="NUDIX_hydrolase-like_dom_sf"/>
</dbReference>
<dbReference type="GO" id="GO:0016787">
    <property type="term" value="F:hydrolase activity"/>
    <property type="evidence" value="ECO:0007669"/>
    <property type="project" value="UniProtKB-KW"/>
</dbReference>
<dbReference type="PANTHER" id="PTHR43736:SF1">
    <property type="entry name" value="DIHYDRONEOPTERIN TRIPHOSPHATE DIPHOSPHATASE"/>
    <property type="match status" value="1"/>
</dbReference>
<evidence type="ECO:0000313" key="2">
    <source>
        <dbReference type="EMBL" id="ACB94366.1"/>
    </source>
</evidence>
<reference evidence="2 3" key="2">
    <citation type="journal article" date="2010" name="J. Bacteriol.">
        <title>Complete genome sequence of Beijerinckia indica subsp. indica.</title>
        <authorList>
            <person name="Tamas I."/>
            <person name="Dedysh S.N."/>
            <person name="Liesack W."/>
            <person name="Stott M.B."/>
            <person name="Alam M."/>
            <person name="Murrell J.C."/>
            <person name="Dunfield P.F."/>
        </authorList>
    </citation>
    <scope>NUCLEOTIDE SEQUENCE [LARGE SCALE GENOMIC DNA]</scope>
    <source>
        <strain evidence="3">ATCC 9039 / DSM 1715 / NCIMB 8712</strain>
    </source>
</reference>
<evidence type="ECO:0000313" key="3">
    <source>
        <dbReference type="Proteomes" id="UP000001695"/>
    </source>
</evidence>
<sequence length="196" mass="21808">MNESLRHEPCIAANQSCSLPHFLLVMSDSPDFSQDPTSRAYPAYPFIGASVAVFRRLPFAPRAQSVEFSDRVLLARRTKPPFDGAFSLPGGLVEIGESLAAAALRELWEEVAVKARIVCFNRHVESIEQDEAKRIRYHFVIASFVAEWLGGDGEIGPEASEIIWARLDELNTLPCTPMVEPVVRAGYPLFLQHLRG</sequence>
<dbReference type="PANTHER" id="PTHR43736">
    <property type="entry name" value="ADP-RIBOSE PYROPHOSPHATASE"/>
    <property type="match status" value="1"/>
</dbReference>
<proteinExistence type="predicted"/>
<name>B2IGI4_BEII9</name>
<dbReference type="EMBL" id="CP001016">
    <property type="protein sequence ID" value="ACB94366.1"/>
    <property type="molecule type" value="Genomic_DNA"/>
</dbReference>
<keyword evidence="3" id="KW-1185">Reference proteome</keyword>
<dbReference type="eggNOG" id="COG1051">
    <property type="taxonomic scope" value="Bacteria"/>
</dbReference>
<dbReference type="CDD" id="cd04673">
    <property type="entry name" value="NUDIX_ADPRase"/>
    <property type="match status" value="1"/>
</dbReference>
<dbReference type="Gene3D" id="3.90.79.10">
    <property type="entry name" value="Nucleoside Triphosphate Pyrophosphohydrolase"/>
    <property type="match status" value="1"/>
</dbReference>
<keyword evidence="2" id="KW-0378">Hydrolase</keyword>
<dbReference type="AlphaFoldDB" id="B2IGI4"/>
<dbReference type="InterPro" id="IPR000086">
    <property type="entry name" value="NUDIX_hydrolase_dom"/>
</dbReference>
<accession>B2IGI4</accession>
<evidence type="ECO:0000259" key="1">
    <source>
        <dbReference type="PROSITE" id="PS51462"/>
    </source>
</evidence>
<dbReference type="SUPFAM" id="SSF55811">
    <property type="entry name" value="Nudix"/>
    <property type="match status" value="1"/>
</dbReference>
<feature type="domain" description="Nudix hydrolase" evidence="1">
    <location>
        <begin position="44"/>
        <end position="192"/>
    </location>
</feature>
<dbReference type="HOGENOM" id="CLU_037162_20_2_5"/>
<dbReference type="STRING" id="395963.Bind_0716"/>
<dbReference type="Proteomes" id="UP000001695">
    <property type="component" value="Chromosome"/>
</dbReference>